<proteinExistence type="predicted"/>
<dbReference type="EMBL" id="JACJHX010000008">
    <property type="protein sequence ID" value="MBA9027582.1"/>
    <property type="molecule type" value="Genomic_DNA"/>
</dbReference>
<gene>
    <name evidence="1" type="ORF">HNP81_002872</name>
</gene>
<keyword evidence="2" id="KW-1185">Reference proteome</keyword>
<organism evidence="1 2">
    <name type="scientific">Peribacillus huizhouensis</name>
    <dbReference type="NCBI Taxonomy" id="1501239"/>
    <lineage>
        <taxon>Bacteria</taxon>
        <taxon>Bacillati</taxon>
        <taxon>Bacillota</taxon>
        <taxon>Bacilli</taxon>
        <taxon>Bacillales</taxon>
        <taxon>Bacillaceae</taxon>
        <taxon>Peribacillus</taxon>
    </lineage>
</organism>
<comment type="caution">
    <text evidence="1">The sequence shown here is derived from an EMBL/GenBank/DDBJ whole genome shotgun (WGS) entry which is preliminary data.</text>
</comment>
<accession>A0ABR6CTB1</accession>
<dbReference type="RefSeq" id="WP_182503021.1">
    <property type="nucleotide sequence ID" value="NZ_JACJHX010000008.1"/>
</dbReference>
<reference evidence="1 2" key="1">
    <citation type="submission" date="2020-08" db="EMBL/GenBank/DDBJ databases">
        <title>Genomic Encyclopedia of Type Strains, Phase IV (KMG-IV): sequencing the most valuable type-strain genomes for metagenomic binning, comparative biology and taxonomic classification.</title>
        <authorList>
            <person name="Goeker M."/>
        </authorList>
    </citation>
    <scope>NUCLEOTIDE SEQUENCE [LARGE SCALE GENOMIC DNA]</scope>
    <source>
        <strain evidence="1 2">DSM 105481</strain>
    </source>
</reference>
<sequence>MTKFKKRIYLDKQPEVGDRIVAIDSSGFSGNHYKYGNEMTIISTETMLGGGVFAMNHRTGKKVCISDCFYRIFRDVTYEKTGEKHVTKKLLGIPIYSKIIDIYAEVGV</sequence>
<name>A0ABR6CTB1_9BACI</name>
<evidence type="ECO:0000313" key="1">
    <source>
        <dbReference type="EMBL" id="MBA9027582.1"/>
    </source>
</evidence>
<evidence type="ECO:0000313" key="2">
    <source>
        <dbReference type="Proteomes" id="UP000626697"/>
    </source>
</evidence>
<protein>
    <submittedName>
        <fullName evidence="1">Uncharacterized protein</fullName>
    </submittedName>
</protein>
<dbReference type="Proteomes" id="UP000626697">
    <property type="component" value="Unassembled WGS sequence"/>
</dbReference>